<reference evidence="2" key="1">
    <citation type="journal article" date="2023" name="Science">
        <title>Elucidation of the pathway for biosynthesis of saponin adjuvants from the soapbark tree.</title>
        <authorList>
            <person name="Reed J."/>
            <person name="Orme A."/>
            <person name="El-Demerdash A."/>
            <person name="Owen C."/>
            <person name="Martin L.B.B."/>
            <person name="Misra R.C."/>
            <person name="Kikuchi S."/>
            <person name="Rejzek M."/>
            <person name="Martin A.C."/>
            <person name="Harkess A."/>
            <person name="Leebens-Mack J."/>
            <person name="Louveau T."/>
            <person name="Stephenson M.J."/>
            <person name="Osbourn A."/>
        </authorList>
    </citation>
    <scope>NUCLEOTIDE SEQUENCE</scope>
    <source>
        <strain evidence="2">S10</strain>
    </source>
</reference>
<dbReference type="PANTHER" id="PTHR33731:SF2">
    <property type="entry name" value="ORGAN-SPECIFIC PROTEIN S2-LIKE"/>
    <property type="match status" value="1"/>
</dbReference>
<dbReference type="Pfam" id="PF10950">
    <property type="entry name" value="Organ_specific"/>
    <property type="match status" value="1"/>
</dbReference>
<feature type="region of interest" description="Disordered" evidence="1">
    <location>
        <begin position="42"/>
        <end position="110"/>
    </location>
</feature>
<proteinExistence type="predicted"/>
<sequence length="139" mass="16164">MMVITMVKEIKKNSLMILSQDPVLRLMMVMTMVENNFVKDFEPRPSTTAYDGDDNGARSKKNFNKNFEPRPSVTAYNGDDNGVRDRNEVVEDFEPRPSDTSYDGDDHNGARDKKKFVKYFEQDLVLQLMMVMIERKKNL</sequence>
<dbReference type="PANTHER" id="PTHR33731">
    <property type="entry name" value="PROTEIN, PUTATIVE-RELATED"/>
    <property type="match status" value="1"/>
</dbReference>
<evidence type="ECO:0000313" key="3">
    <source>
        <dbReference type="Proteomes" id="UP001163823"/>
    </source>
</evidence>
<dbReference type="Proteomes" id="UP001163823">
    <property type="component" value="Chromosome 7"/>
</dbReference>
<feature type="compositionally biased region" description="Basic and acidic residues" evidence="1">
    <location>
        <begin position="81"/>
        <end position="97"/>
    </location>
</feature>
<comment type="caution">
    <text evidence="2">The sequence shown here is derived from an EMBL/GenBank/DDBJ whole genome shotgun (WGS) entry which is preliminary data.</text>
</comment>
<organism evidence="2 3">
    <name type="scientific">Quillaja saponaria</name>
    <name type="common">Soap bark tree</name>
    <dbReference type="NCBI Taxonomy" id="32244"/>
    <lineage>
        <taxon>Eukaryota</taxon>
        <taxon>Viridiplantae</taxon>
        <taxon>Streptophyta</taxon>
        <taxon>Embryophyta</taxon>
        <taxon>Tracheophyta</taxon>
        <taxon>Spermatophyta</taxon>
        <taxon>Magnoliopsida</taxon>
        <taxon>eudicotyledons</taxon>
        <taxon>Gunneridae</taxon>
        <taxon>Pentapetalae</taxon>
        <taxon>rosids</taxon>
        <taxon>fabids</taxon>
        <taxon>Fabales</taxon>
        <taxon>Quillajaceae</taxon>
        <taxon>Quillaja</taxon>
    </lineage>
</organism>
<evidence type="ECO:0000313" key="2">
    <source>
        <dbReference type="EMBL" id="KAJ7961946.1"/>
    </source>
</evidence>
<keyword evidence="3" id="KW-1185">Reference proteome</keyword>
<dbReference type="InterPro" id="IPR024489">
    <property type="entry name" value="Organ_specific_prot"/>
</dbReference>
<protein>
    <submittedName>
        <fullName evidence="2">Organ specific protein</fullName>
    </submittedName>
</protein>
<name>A0AAD7PN51_QUISA</name>
<dbReference type="KEGG" id="qsa:O6P43_017235"/>
<accession>A0AAD7PN51</accession>
<gene>
    <name evidence="2" type="ORF">O6P43_017235</name>
</gene>
<evidence type="ECO:0000256" key="1">
    <source>
        <dbReference type="SAM" id="MobiDB-lite"/>
    </source>
</evidence>
<dbReference type="EMBL" id="JARAOO010000007">
    <property type="protein sequence ID" value="KAJ7961946.1"/>
    <property type="molecule type" value="Genomic_DNA"/>
</dbReference>
<dbReference type="AlphaFoldDB" id="A0AAD7PN51"/>